<keyword evidence="3" id="KW-1185">Reference proteome</keyword>
<sequence length="123" mass="13990">MCRDSAAAINSTRQWSWSAWVHFRPGYKVVNDVLPNATNLLIKFIHSVESASELLFSSSSSISNLRVSLFSSFLLLFFGNFFIASRLLLMQLICHTDTLFEIFPNVMELKMASLHKVIKKSDD</sequence>
<dbReference type="EMBL" id="JABWDY010034812">
    <property type="protein sequence ID" value="KAF5182380.1"/>
    <property type="molecule type" value="Genomic_DNA"/>
</dbReference>
<feature type="transmembrane region" description="Helical" evidence="1">
    <location>
        <begin position="67"/>
        <end position="89"/>
    </location>
</feature>
<organism evidence="2 3">
    <name type="scientific">Thalictrum thalictroides</name>
    <name type="common">Rue-anemone</name>
    <name type="synonym">Anemone thalictroides</name>
    <dbReference type="NCBI Taxonomy" id="46969"/>
    <lineage>
        <taxon>Eukaryota</taxon>
        <taxon>Viridiplantae</taxon>
        <taxon>Streptophyta</taxon>
        <taxon>Embryophyta</taxon>
        <taxon>Tracheophyta</taxon>
        <taxon>Spermatophyta</taxon>
        <taxon>Magnoliopsida</taxon>
        <taxon>Ranunculales</taxon>
        <taxon>Ranunculaceae</taxon>
        <taxon>Thalictroideae</taxon>
        <taxon>Thalictrum</taxon>
    </lineage>
</organism>
<comment type="caution">
    <text evidence="2">The sequence shown here is derived from an EMBL/GenBank/DDBJ whole genome shotgun (WGS) entry which is preliminary data.</text>
</comment>
<dbReference type="Proteomes" id="UP000554482">
    <property type="component" value="Unassembled WGS sequence"/>
</dbReference>
<keyword evidence="1" id="KW-0812">Transmembrane</keyword>
<protein>
    <submittedName>
        <fullName evidence="2">Uncharacterized protein</fullName>
    </submittedName>
</protein>
<evidence type="ECO:0000313" key="2">
    <source>
        <dbReference type="EMBL" id="KAF5182380.1"/>
    </source>
</evidence>
<proteinExistence type="predicted"/>
<reference evidence="2 3" key="1">
    <citation type="submission" date="2020-06" db="EMBL/GenBank/DDBJ databases">
        <title>Transcriptomic and genomic resources for Thalictrum thalictroides and T. hernandezii: Facilitating candidate gene discovery in an emerging model plant lineage.</title>
        <authorList>
            <person name="Arias T."/>
            <person name="Riano-Pachon D.M."/>
            <person name="Di Stilio V.S."/>
        </authorList>
    </citation>
    <scope>NUCLEOTIDE SEQUENCE [LARGE SCALE GENOMIC DNA]</scope>
    <source>
        <strain evidence="3">cv. WT478/WT964</strain>
        <tissue evidence="2">Leaves</tissue>
    </source>
</reference>
<keyword evidence="1" id="KW-0472">Membrane</keyword>
<gene>
    <name evidence="2" type="ORF">FRX31_028033</name>
</gene>
<keyword evidence="1" id="KW-1133">Transmembrane helix</keyword>
<dbReference type="AlphaFoldDB" id="A0A7J6VDS9"/>
<evidence type="ECO:0000313" key="3">
    <source>
        <dbReference type="Proteomes" id="UP000554482"/>
    </source>
</evidence>
<accession>A0A7J6VDS9</accession>
<name>A0A7J6VDS9_THATH</name>
<evidence type="ECO:0000256" key="1">
    <source>
        <dbReference type="SAM" id="Phobius"/>
    </source>
</evidence>